<reference evidence="2 3" key="1">
    <citation type="submission" date="2019-06" db="EMBL/GenBank/DDBJ databases">
        <title>Mycoplasma nasistruthionis sp. nov. str Ms03.</title>
        <authorList>
            <person name="Botes A."/>
        </authorList>
    </citation>
    <scope>NUCLEOTIDE SEQUENCE [LARGE SCALE GENOMIC DNA]</scope>
    <source>
        <strain evidence="2 3">Ms03</strain>
    </source>
</reference>
<dbReference type="SUPFAM" id="SSF53448">
    <property type="entry name" value="Nucleotide-diphospho-sugar transferases"/>
    <property type="match status" value="1"/>
</dbReference>
<dbReference type="Proteomes" id="UP000315201">
    <property type="component" value="Chromosome"/>
</dbReference>
<name>A0A4Y6I6H4_9MOLU</name>
<feature type="domain" description="Glycosyltransferase 2-like" evidence="1">
    <location>
        <begin position="11"/>
        <end position="169"/>
    </location>
</feature>
<dbReference type="GO" id="GO:0016740">
    <property type="term" value="F:transferase activity"/>
    <property type="evidence" value="ECO:0007669"/>
    <property type="project" value="UniProtKB-KW"/>
</dbReference>
<dbReference type="Gene3D" id="3.90.550.10">
    <property type="entry name" value="Spore Coat Polysaccharide Biosynthesis Protein SpsA, Chain A"/>
    <property type="match status" value="1"/>
</dbReference>
<keyword evidence="3" id="KW-1185">Reference proteome</keyword>
<accession>A0A4Y6I6H4</accession>
<dbReference type="RefSeq" id="WP_208664948.1">
    <property type="nucleotide sequence ID" value="NZ_CP041147.1"/>
</dbReference>
<evidence type="ECO:0000259" key="1">
    <source>
        <dbReference type="Pfam" id="PF00535"/>
    </source>
</evidence>
<dbReference type="InterPro" id="IPR029044">
    <property type="entry name" value="Nucleotide-diphossugar_trans"/>
</dbReference>
<organism evidence="2 3">
    <name type="scientific">Mycoplasma nasistruthionis</name>
    <dbReference type="NCBI Taxonomy" id="353852"/>
    <lineage>
        <taxon>Bacteria</taxon>
        <taxon>Bacillati</taxon>
        <taxon>Mycoplasmatota</taxon>
        <taxon>Mollicutes</taxon>
        <taxon>Mycoplasmataceae</taxon>
        <taxon>Mycoplasma</taxon>
    </lineage>
</organism>
<sequence>MRLSLISLVGNKAGEVYSFLLSLKEQENQNFEVILVVNKKTEAKSIFKVIQQFYNFFGSRLVVLVNSKNGSYQANLQSAFKIAKGDFVSVANSDSAIKKWYVADLIEKAIRYNVDVLEFKPRLIGTIRFKPHERNQLDKVFDLNKDKIVYAYTFPFIFNKVFKKSLVKKVLKYNIETTNDTKMCIELNYALMLEAKKYKYLDYRLNREFISSDLWLNPSAFLKTFNVLEKNVKQFYPKLTDEIKYAKYYFIKLLLTGFLSETYFVYRHFYKTDKANLEEKRSKILVNKQKEMLNKIEQSPEFITFISSNPYMLVDNVESKMIKEPYKSLRNSKILDLLE</sequence>
<keyword evidence="2" id="KW-0808">Transferase</keyword>
<dbReference type="CDD" id="cd00761">
    <property type="entry name" value="Glyco_tranf_GTA_type"/>
    <property type="match status" value="1"/>
</dbReference>
<dbReference type="AlphaFoldDB" id="A0A4Y6I6H4"/>
<dbReference type="Pfam" id="PF00535">
    <property type="entry name" value="Glycos_transf_2"/>
    <property type="match status" value="1"/>
</dbReference>
<dbReference type="InterPro" id="IPR001173">
    <property type="entry name" value="Glyco_trans_2-like"/>
</dbReference>
<gene>
    <name evidence="2" type="ORF">FIV53_01115</name>
</gene>
<proteinExistence type="predicted"/>
<evidence type="ECO:0000313" key="3">
    <source>
        <dbReference type="Proteomes" id="UP000315201"/>
    </source>
</evidence>
<dbReference type="EMBL" id="CP041147">
    <property type="protein sequence ID" value="QDF64910.1"/>
    <property type="molecule type" value="Genomic_DNA"/>
</dbReference>
<protein>
    <submittedName>
        <fullName evidence="2">Glycosyltransferase family 2 protein</fullName>
    </submittedName>
</protein>
<evidence type="ECO:0000313" key="2">
    <source>
        <dbReference type="EMBL" id="QDF64910.1"/>
    </source>
</evidence>